<dbReference type="Ensembl" id="ENSBIXT00000017013.1">
    <property type="protein sequence ID" value="ENSBIXP00000032232.1"/>
    <property type="gene ID" value="ENSBIXG00000014753.1"/>
</dbReference>
<keyword evidence="3" id="KW-1185">Reference proteome</keyword>
<dbReference type="Proteomes" id="UP000314981">
    <property type="component" value="Chromosome 21"/>
</dbReference>
<dbReference type="AlphaFoldDB" id="A0A4W2DZI7"/>
<feature type="compositionally biased region" description="Basic and acidic residues" evidence="1">
    <location>
        <begin position="292"/>
        <end position="305"/>
    </location>
</feature>
<dbReference type="SUPFAM" id="SSF55729">
    <property type="entry name" value="Acyl-CoA N-acyltransferases (Nat)"/>
    <property type="match status" value="1"/>
</dbReference>
<dbReference type="PANTHER" id="PTHR22442:SF4">
    <property type="entry name" value="PROTEIN FAM169BP"/>
    <property type="match status" value="1"/>
</dbReference>
<dbReference type="InterPro" id="IPR029625">
    <property type="entry name" value="FAM169"/>
</dbReference>
<evidence type="ECO:0000313" key="3">
    <source>
        <dbReference type="Proteomes" id="UP000314981"/>
    </source>
</evidence>
<feature type="compositionally biased region" description="Basic and acidic residues" evidence="1">
    <location>
        <begin position="322"/>
        <end position="343"/>
    </location>
</feature>
<protein>
    <recommendedName>
        <fullName evidence="4">Family with sequence similarity 169 member B</fullName>
    </recommendedName>
</protein>
<reference evidence="2 3" key="1">
    <citation type="submission" date="2018-11" db="EMBL/GenBank/DDBJ databases">
        <title>Haplotype-resolved cattle genomes.</title>
        <authorList>
            <person name="Low W.Y."/>
            <person name="Tearle R."/>
            <person name="Bickhart D.M."/>
            <person name="Rosen B.D."/>
            <person name="Koren S."/>
            <person name="Rhie A."/>
            <person name="Hiendleder S."/>
            <person name="Phillippy A.M."/>
            <person name="Smith T.P.L."/>
            <person name="Williams J.L."/>
        </authorList>
    </citation>
    <scope>NUCLEOTIDE SEQUENCE [LARGE SCALE GENOMIC DNA]</scope>
</reference>
<proteinExistence type="predicted"/>
<accession>A0A4W2DZI7</accession>
<name>A0A4W2DZI7_BOBOX</name>
<feature type="region of interest" description="Disordered" evidence="1">
    <location>
        <begin position="289"/>
        <end position="343"/>
    </location>
</feature>
<evidence type="ECO:0008006" key="4">
    <source>
        <dbReference type="Google" id="ProtNLM"/>
    </source>
</evidence>
<dbReference type="OMA" id="SWWPTED"/>
<dbReference type="InterPro" id="IPR016181">
    <property type="entry name" value="Acyl_CoA_acyltransferase"/>
</dbReference>
<feature type="region of interest" description="Disordered" evidence="1">
    <location>
        <begin position="362"/>
        <end position="384"/>
    </location>
</feature>
<dbReference type="PANTHER" id="PTHR22442">
    <property type="match status" value="1"/>
</dbReference>
<evidence type="ECO:0000256" key="1">
    <source>
        <dbReference type="SAM" id="MobiDB-lite"/>
    </source>
</evidence>
<dbReference type="STRING" id="30522.A0A4W2DZI7"/>
<evidence type="ECO:0000313" key="2">
    <source>
        <dbReference type="Ensembl" id="ENSBIXP00000032232.1"/>
    </source>
</evidence>
<organism evidence="2 3">
    <name type="scientific">Bos indicus x Bos taurus</name>
    <name type="common">Hybrid cattle</name>
    <dbReference type="NCBI Taxonomy" id="30522"/>
    <lineage>
        <taxon>Eukaryota</taxon>
        <taxon>Metazoa</taxon>
        <taxon>Chordata</taxon>
        <taxon>Craniata</taxon>
        <taxon>Vertebrata</taxon>
        <taxon>Euteleostomi</taxon>
        <taxon>Mammalia</taxon>
        <taxon>Eutheria</taxon>
        <taxon>Laurasiatheria</taxon>
        <taxon>Artiodactyla</taxon>
        <taxon>Ruminantia</taxon>
        <taxon>Pecora</taxon>
        <taxon>Bovidae</taxon>
        <taxon>Bovinae</taxon>
        <taxon>Bos</taxon>
    </lineage>
</organism>
<reference evidence="2" key="3">
    <citation type="submission" date="2025-09" db="UniProtKB">
        <authorList>
            <consortium name="Ensembl"/>
        </authorList>
    </citation>
    <scope>IDENTIFICATION</scope>
</reference>
<sequence>MLTTLGGRAQVQGQGGPELPAAISGIYPVDILEDDPAGHQEATLAYYAMLEEGAGPSPEVFSLPTGEQVKLEASSVCFCTVHRDEPQHKILVLVNPQDTKTVVAVYVKQSWWATEDVLRTSNPSREGLMKVQSFGERIVLFILNVVIFGRLERNLDDDDMFFLPHSVKEEAKILWRDGAAVGFYTTKRKGSLCGDSTGTCYLLPVFDTVFVRRRHRRRGLGLTMLQDFCQTFREDEALGVSWPISPAMYQVCRKFLAAHPAERGRLWEVEPPGAWGQRDNIWLKVQLQQSRLHPDSHPGHSKEAVATRGQTSQDDGPGLSHNGEDHKERISRDREQTDGDHAVKAAAGWLARACWAGQEGRTVAGAGLPGGPACSPAPDPRRLS</sequence>
<reference evidence="2" key="2">
    <citation type="submission" date="2025-08" db="UniProtKB">
        <authorList>
            <consortium name="Ensembl"/>
        </authorList>
    </citation>
    <scope>IDENTIFICATION</scope>
</reference>